<proteinExistence type="predicted"/>
<keyword evidence="9" id="KW-0342">GTP-binding</keyword>
<dbReference type="OrthoDB" id="9793111at2"/>
<evidence type="ECO:0000256" key="10">
    <source>
        <dbReference type="ARBA" id="ARBA00049295"/>
    </source>
</evidence>
<dbReference type="UniPathway" id="UPA00275"/>
<dbReference type="NCBIfam" id="NF001591">
    <property type="entry name" value="PRK00393.1"/>
    <property type="match status" value="1"/>
</dbReference>
<evidence type="ECO:0000256" key="8">
    <source>
        <dbReference type="ARBA" id="ARBA00022833"/>
    </source>
</evidence>
<reference evidence="12 13" key="1">
    <citation type="submission" date="2016-10" db="EMBL/GenBank/DDBJ databases">
        <authorList>
            <person name="de Groot N.N."/>
        </authorList>
    </citation>
    <scope>NUCLEOTIDE SEQUENCE [LARGE SCALE GENOMIC DNA]</scope>
    <source>
        <strain evidence="12 13">DSM 19706</strain>
    </source>
</reference>
<dbReference type="AlphaFoldDB" id="A0A1I0BL95"/>
<dbReference type="InterPro" id="IPR032677">
    <property type="entry name" value="GTP_cyclohydro_II"/>
</dbReference>
<protein>
    <recommendedName>
        <fullName evidence="3">GTP cyclohydrolase II</fullName>
        <ecNumber evidence="3">3.5.4.25</ecNumber>
    </recommendedName>
</protein>
<evidence type="ECO:0000256" key="2">
    <source>
        <dbReference type="ARBA" id="ARBA00004853"/>
    </source>
</evidence>
<evidence type="ECO:0000259" key="11">
    <source>
        <dbReference type="Pfam" id="PF00925"/>
    </source>
</evidence>
<dbReference type="InterPro" id="IPR036144">
    <property type="entry name" value="RibA-like_sf"/>
</dbReference>
<dbReference type="Gene3D" id="3.40.50.10990">
    <property type="entry name" value="GTP cyclohydrolase II"/>
    <property type="match status" value="1"/>
</dbReference>
<evidence type="ECO:0000256" key="3">
    <source>
        <dbReference type="ARBA" id="ARBA00012762"/>
    </source>
</evidence>
<evidence type="ECO:0000256" key="6">
    <source>
        <dbReference type="ARBA" id="ARBA00022741"/>
    </source>
</evidence>
<dbReference type="InterPro" id="IPR000926">
    <property type="entry name" value="RibA"/>
</dbReference>
<dbReference type="STRING" id="349064.SAMN05660429_00977"/>
<evidence type="ECO:0000313" key="13">
    <source>
        <dbReference type="Proteomes" id="UP000199308"/>
    </source>
</evidence>
<evidence type="ECO:0000256" key="4">
    <source>
        <dbReference type="ARBA" id="ARBA00022619"/>
    </source>
</evidence>
<organism evidence="12 13">
    <name type="scientific">Thalassotalea agarivorans</name>
    <name type="common">Thalassomonas agarivorans</name>
    <dbReference type="NCBI Taxonomy" id="349064"/>
    <lineage>
        <taxon>Bacteria</taxon>
        <taxon>Pseudomonadati</taxon>
        <taxon>Pseudomonadota</taxon>
        <taxon>Gammaproteobacteria</taxon>
        <taxon>Alteromonadales</taxon>
        <taxon>Colwelliaceae</taxon>
        <taxon>Thalassotalea</taxon>
    </lineage>
</organism>
<dbReference type="GO" id="GO:0003935">
    <property type="term" value="F:GTP cyclohydrolase II activity"/>
    <property type="evidence" value="ECO:0007669"/>
    <property type="project" value="UniProtKB-EC"/>
</dbReference>
<evidence type="ECO:0000256" key="5">
    <source>
        <dbReference type="ARBA" id="ARBA00022723"/>
    </source>
</evidence>
<evidence type="ECO:0000256" key="9">
    <source>
        <dbReference type="ARBA" id="ARBA00023134"/>
    </source>
</evidence>
<dbReference type="PANTHER" id="PTHR21327">
    <property type="entry name" value="GTP CYCLOHYDROLASE II-RELATED"/>
    <property type="match status" value="1"/>
</dbReference>
<comment type="catalytic activity">
    <reaction evidence="10">
        <text>GTP + 4 H2O = 2,5-diamino-6-hydroxy-4-(5-phosphoribosylamino)-pyrimidine + formate + 2 phosphate + 3 H(+)</text>
        <dbReference type="Rhea" id="RHEA:23704"/>
        <dbReference type="ChEBI" id="CHEBI:15377"/>
        <dbReference type="ChEBI" id="CHEBI:15378"/>
        <dbReference type="ChEBI" id="CHEBI:15740"/>
        <dbReference type="ChEBI" id="CHEBI:37565"/>
        <dbReference type="ChEBI" id="CHEBI:43474"/>
        <dbReference type="ChEBI" id="CHEBI:58614"/>
        <dbReference type="EC" id="3.5.4.25"/>
    </reaction>
</comment>
<dbReference type="GO" id="GO:0046872">
    <property type="term" value="F:metal ion binding"/>
    <property type="evidence" value="ECO:0007669"/>
    <property type="project" value="UniProtKB-KW"/>
</dbReference>
<dbReference type="CDD" id="cd00641">
    <property type="entry name" value="GTP_cyclohydro2"/>
    <property type="match status" value="1"/>
</dbReference>
<dbReference type="EMBL" id="FOHK01000004">
    <property type="protein sequence ID" value="SET07364.1"/>
    <property type="molecule type" value="Genomic_DNA"/>
</dbReference>
<accession>A0A1I0BL95</accession>
<dbReference type="SUPFAM" id="SSF142695">
    <property type="entry name" value="RibA-like"/>
    <property type="match status" value="1"/>
</dbReference>
<evidence type="ECO:0000256" key="7">
    <source>
        <dbReference type="ARBA" id="ARBA00022801"/>
    </source>
</evidence>
<dbReference type="EC" id="3.5.4.25" evidence="3"/>
<keyword evidence="6" id="KW-0547">Nucleotide-binding</keyword>
<comment type="pathway">
    <text evidence="2">Cofactor biosynthesis; riboflavin biosynthesis; 5-amino-6-(D-ribitylamino)uracil from GTP: step 1/4.</text>
</comment>
<keyword evidence="5" id="KW-0479">Metal-binding</keyword>
<keyword evidence="4" id="KW-0686">Riboflavin biosynthesis</keyword>
<dbReference type="GO" id="GO:0005525">
    <property type="term" value="F:GTP binding"/>
    <property type="evidence" value="ECO:0007669"/>
    <property type="project" value="UniProtKB-KW"/>
</dbReference>
<keyword evidence="8" id="KW-0862">Zinc</keyword>
<keyword evidence="7 12" id="KW-0378">Hydrolase</keyword>
<dbReference type="GO" id="GO:0009231">
    <property type="term" value="P:riboflavin biosynthetic process"/>
    <property type="evidence" value="ECO:0007669"/>
    <property type="project" value="UniProtKB-UniPathway"/>
</dbReference>
<keyword evidence="13" id="KW-1185">Reference proteome</keyword>
<dbReference type="RefSeq" id="WP_093328154.1">
    <property type="nucleotide sequence ID" value="NZ_AP027363.1"/>
</dbReference>
<sequence length="195" mass="21913">MNQVRARVSFKVGKNSDIPAELATFTAFDKDKEHIAIIFKEADKQAEAPLVRMHSECLTGDVFHSSRCDCGEQLDETIEKMAEEGGVILYLRQEGRGIGLYNKIDAYVLQSEGMNTYEANQHLGFAEDERTFEDAISMLQALNLPDIRLITNNPRKIAALESEINLIEVINTQRHEKDGNENYLAAKSSVGKHQL</sequence>
<gene>
    <name evidence="12" type="ORF">SAMN05660429_00977</name>
</gene>
<dbReference type="Proteomes" id="UP000199308">
    <property type="component" value="Unassembled WGS sequence"/>
</dbReference>
<feature type="domain" description="GTP cyclohydrolase II" evidence="11">
    <location>
        <begin position="21"/>
        <end position="162"/>
    </location>
</feature>
<dbReference type="PANTHER" id="PTHR21327:SF18">
    <property type="entry name" value="3,4-DIHYDROXY-2-BUTANONE 4-PHOSPHATE SYNTHASE"/>
    <property type="match status" value="1"/>
</dbReference>
<evidence type="ECO:0000256" key="1">
    <source>
        <dbReference type="ARBA" id="ARBA00001947"/>
    </source>
</evidence>
<evidence type="ECO:0000313" key="12">
    <source>
        <dbReference type="EMBL" id="SET07364.1"/>
    </source>
</evidence>
<comment type="cofactor">
    <cofactor evidence="1">
        <name>Zn(2+)</name>
        <dbReference type="ChEBI" id="CHEBI:29105"/>
    </cofactor>
</comment>
<name>A0A1I0BL95_THASX</name>
<dbReference type="Pfam" id="PF00925">
    <property type="entry name" value="GTP_cyclohydro2"/>
    <property type="match status" value="1"/>
</dbReference>
<dbReference type="GO" id="GO:0005829">
    <property type="term" value="C:cytosol"/>
    <property type="evidence" value="ECO:0007669"/>
    <property type="project" value="TreeGrafter"/>
</dbReference>